<accession>I3D4G7</accession>
<gene>
    <name evidence="1" type="ORF">BD31_I2128</name>
</gene>
<evidence type="ECO:0008006" key="3">
    <source>
        <dbReference type="Google" id="ProtNLM"/>
    </source>
</evidence>
<organism evidence="1 2">
    <name type="scientific">Candidatus Nitrosopumilus salarius BD31</name>
    <dbReference type="NCBI Taxonomy" id="859350"/>
    <lineage>
        <taxon>Archaea</taxon>
        <taxon>Nitrososphaerota</taxon>
        <taxon>Nitrososphaeria</taxon>
        <taxon>Nitrosopumilales</taxon>
        <taxon>Nitrosopumilaceae</taxon>
        <taxon>Nitrosopumilus</taxon>
    </lineage>
</organism>
<comment type="caution">
    <text evidence="1">The sequence shown here is derived from an EMBL/GenBank/DDBJ whole genome shotgun (WGS) entry which is preliminary data.</text>
</comment>
<dbReference type="Proteomes" id="UP000003423">
    <property type="component" value="Unassembled WGS sequence"/>
</dbReference>
<keyword evidence="2" id="KW-1185">Reference proteome</keyword>
<proteinExistence type="predicted"/>
<sequence>MDYEAVMKLALERGFYFPSCEVYADAQAGFWEYGPS</sequence>
<dbReference type="AlphaFoldDB" id="I3D4G7"/>
<dbReference type="EMBL" id="AEXL02000044">
    <property type="protein sequence ID" value="EIJ66610.1"/>
    <property type="molecule type" value="Genomic_DNA"/>
</dbReference>
<dbReference type="Gene3D" id="3.30.930.10">
    <property type="entry name" value="Bira Bifunctional Protein, Domain 2"/>
    <property type="match status" value="1"/>
</dbReference>
<reference evidence="1 2" key="1">
    <citation type="journal article" date="2012" name="J. Bacteriol.">
        <title>Genome sequence of "Candidatus Nitrosopumilus salaria" BD31, an ammonia-oxidizing archaeon from the San Francisco Bay estuary.</title>
        <authorList>
            <person name="Mosier A.C."/>
            <person name="Allen E.E."/>
            <person name="Kim M."/>
            <person name="Ferriera S."/>
            <person name="Francis C.A."/>
        </authorList>
    </citation>
    <scope>NUCLEOTIDE SEQUENCE [LARGE SCALE GENOMIC DNA]</scope>
    <source>
        <strain evidence="1 2">BD31</strain>
    </source>
</reference>
<evidence type="ECO:0000313" key="2">
    <source>
        <dbReference type="Proteomes" id="UP000003423"/>
    </source>
</evidence>
<feature type="non-terminal residue" evidence="1">
    <location>
        <position position="36"/>
    </location>
</feature>
<evidence type="ECO:0000313" key="1">
    <source>
        <dbReference type="EMBL" id="EIJ66610.1"/>
    </source>
</evidence>
<name>I3D4G7_9ARCH</name>
<dbReference type="InterPro" id="IPR045864">
    <property type="entry name" value="aa-tRNA-synth_II/BPL/LPL"/>
</dbReference>
<protein>
    <recommendedName>
        <fullName evidence="3">Glycine--tRNA ligase</fullName>
    </recommendedName>
</protein>